<accession>A0ABV1ADA3</accession>
<gene>
    <name evidence="1" type="ORF">AMECASPLE_027851</name>
</gene>
<reference evidence="1 2" key="1">
    <citation type="submission" date="2021-06" db="EMBL/GenBank/DDBJ databases">
        <authorList>
            <person name="Palmer J.M."/>
        </authorList>
    </citation>
    <scope>NUCLEOTIDE SEQUENCE [LARGE SCALE GENOMIC DNA]</scope>
    <source>
        <strain evidence="1 2">AS_MEX2019</strain>
        <tissue evidence="1">Muscle</tissue>
    </source>
</reference>
<name>A0ABV1ADA3_9TELE</name>
<keyword evidence="2" id="KW-1185">Reference proteome</keyword>
<sequence>MFSPILSEVSKGKRFWMSDTEKTGQLPTQIYTVARKQFLLRYFIVRTFSGLLQPVGGVQNITEVKLSESELRTLAHSLVSVGTTVTSEQREKSTKLFFSSFYP</sequence>
<comment type="caution">
    <text evidence="1">The sequence shown here is derived from an EMBL/GenBank/DDBJ whole genome shotgun (WGS) entry which is preliminary data.</text>
</comment>
<dbReference type="EMBL" id="JAHRIP010087632">
    <property type="protein sequence ID" value="MEQ2315967.1"/>
    <property type="molecule type" value="Genomic_DNA"/>
</dbReference>
<dbReference type="Proteomes" id="UP001469553">
    <property type="component" value="Unassembled WGS sequence"/>
</dbReference>
<organism evidence="1 2">
    <name type="scientific">Ameca splendens</name>
    <dbReference type="NCBI Taxonomy" id="208324"/>
    <lineage>
        <taxon>Eukaryota</taxon>
        <taxon>Metazoa</taxon>
        <taxon>Chordata</taxon>
        <taxon>Craniata</taxon>
        <taxon>Vertebrata</taxon>
        <taxon>Euteleostomi</taxon>
        <taxon>Actinopterygii</taxon>
        <taxon>Neopterygii</taxon>
        <taxon>Teleostei</taxon>
        <taxon>Neoteleostei</taxon>
        <taxon>Acanthomorphata</taxon>
        <taxon>Ovalentaria</taxon>
        <taxon>Atherinomorphae</taxon>
        <taxon>Cyprinodontiformes</taxon>
        <taxon>Goodeidae</taxon>
        <taxon>Ameca</taxon>
    </lineage>
</organism>
<evidence type="ECO:0000313" key="1">
    <source>
        <dbReference type="EMBL" id="MEQ2315967.1"/>
    </source>
</evidence>
<evidence type="ECO:0000313" key="2">
    <source>
        <dbReference type="Proteomes" id="UP001469553"/>
    </source>
</evidence>
<proteinExistence type="predicted"/>
<protein>
    <submittedName>
        <fullName evidence="1">Uncharacterized protein</fullName>
    </submittedName>
</protein>